<dbReference type="PANTHER" id="PTHR30035">
    <property type="entry name" value="LIPOPROTEIN VACJ-RELATED"/>
    <property type="match status" value="1"/>
</dbReference>
<feature type="compositionally biased region" description="Polar residues" evidence="3">
    <location>
        <begin position="268"/>
        <end position="284"/>
    </location>
</feature>
<evidence type="ECO:0000313" key="4">
    <source>
        <dbReference type="EMBL" id="ESS73987.1"/>
    </source>
</evidence>
<dbReference type="PRINTS" id="PR01805">
    <property type="entry name" value="VACJLIPOPROT"/>
</dbReference>
<keyword evidence="5" id="KW-1185">Reference proteome</keyword>
<dbReference type="PATRIC" id="fig|1116472.3.peg.132"/>
<dbReference type="Proteomes" id="UP000017842">
    <property type="component" value="Unassembled WGS sequence"/>
</dbReference>
<proteinExistence type="inferred from homology"/>
<feature type="region of interest" description="Disordered" evidence="3">
    <location>
        <begin position="224"/>
        <end position="313"/>
    </location>
</feature>
<protein>
    <submittedName>
        <fullName evidence="4">Surface lipoprotein</fullName>
    </submittedName>
</protein>
<dbReference type="STRING" id="1116472.MGMO_7c00060"/>
<dbReference type="Pfam" id="PF04333">
    <property type="entry name" value="MlaA"/>
    <property type="match status" value="1"/>
</dbReference>
<dbReference type="eggNOG" id="COG2853">
    <property type="taxonomic scope" value="Bacteria"/>
</dbReference>
<evidence type="ECO:0000256" key="1">
    <source>
        <dbReference type="ARBA" id="ARBA00010634"/>
    </source>
</evidence>
<keyword evidence="4" id="KW-0449">Lipoprotein</keyword>
<comment type="caution">
    <text evidence="4">The sequence shown here is derived from an EMBL/GenBank/DDBJ whole genome shotgun (WGS) entry which is preliminary data.</text>
</comment>
<evidence type="ECO:0000256" key="3">
    <source>
        <dbReference type="SAM" id="MobiDB-lite"/>
    </source>
</evidence>
<evidence type="ECO:0000256" key="2">
    <source>
        <dbReference type="ARBA" id="ARBA00022729"/>
    </source>
</evidence>
<name>V5C699_9GAMM</name>
<dbReference type="GO" id="GO:0016020">
    <property type="term" value="C:membrane"/>
    <property type="evidence" value="ECO:0007669"/>
    <property type="project" value="InterPro"/>
</dbReference>
<sequence>MLGALLISGTLSGCSTSPTATDKNDPWESWNRDVHSFNKDFDDTILKPLAKGYKDITPNPVDESITNIFSNINDIGVTINDFLQLKFVQGGMDASRFLVNTTVGLVGAFDVAKMIDLPKHDEDFGQTLGFWGVPSGNYMVLPFLGASSPRDTVGLIGDALFNPLTYVSFFGGFAANAASAAATGVDVTDSRSDLMSSEKILNEASVDRYDFVKNSYKQRREYLIHDGNPPEENDDPLAGEALEGSATGPAANNSPNNLSNPPKPSTSAVQNPNAVIIIDNSTTMPKEAPPVPVIDNSKHLLELSAPEEENQRK</sequence>
<organism evidence="4 5">
    <name type="scientific">Methyloglobulus morosus KoM1</name>
    <dbReference type="NCBI Taxonomy" id="1116472"/>
    <lineage>
        <taxon>Bacteria</taxon>
        <taxon>Pseudomonadati</taxon>
        <taxon>Pseudomonadota</taxon>
        <taxon>Gammaproteobacteria</taxon>
        <taxon>Methylococcales</taxon>
        <taxon>Methylococcaceae</taxon>
        <taxon>Methyloglobulus</taxon>
    </lineage>
</organism>
<gene>
    <name evidence="4" type="ORF">MGMO_7c00060</name>
</gene>
<dbReference type="PANTHER" id="PTHR30035:SF3">
    <property type="entry name" value="INTERMEMBRANE PHOSPHOLIPID TRANSPORT SYSTEM LIPOPROTEIN MLAA"/>
    <property type="match status" value="1"/>
</dbReference>
<dbReference type="AlphaFoldDB" id="V5C699"/>
<dbReference type="EMBL" id="AYLO01000007">
    <property type="protein sequence ID" value="ESS73987.1"/>
    <property type="molecule type" value="Genomic_DNA"/>
</dbReference>
<comment type="similarity">
    <text evidence="1">Belongs to the MlaA family.</text>
</comment>
<reference evidence="4 5" key="1">
    <citation type="journal article" date="2013" name="Genome Announc.">
        <title>Draft Genome Sequence of the Methanotrophic Gammaproteobacterium Methyloglobulus morosus DSM 22980 Strain KoM1.</title>
        <authorList>
            <person name="Poehlein A."/>
            <person name="Deutzmann J.S."/>
            <person name="Daniel R."/>
            <person name="Simeonova D.D."/>
        </authorList>
    </citation>
    <scope>NUCLEOTIDE SEQUENCE [LARGE SCALE GENOMIC DNA]</scope>
    <source>
        <strain evidence="4 5">KoM1</strain>
    </source>
</reference>
<dbReference type="InterPro" id="IPR007428">
    <property type="entry name" value="MlaA"/>
</dbReference>
<accession>V5C699</accession>
<keyword evidence="2" id="KW-0732">Signal</keyword>
<evidence type="ECO:0000313" key="5">
    <source>
        <dbReference type="Proteomes" id="UP000017842"/>
    </source>
</evidence>
<dbReference type="GO" id="GO:0120010">
    <property type="term" value="P:intermembrane phospholipid transfer"/>
    <property type="evidence" value="ECO:0007669"/>
    <property type="project" value="TreeGrafter"/>
</dbReference>